<feature type="signal peptide" evidence="3">
    <location>
        <begin position="1"/>
        <end position="22"/>
    </location>
</feature>
<feature type="region of interest" description="Disordered" evidence="1">
    <location>
        <begin position="64"/>
        <end position="84"/>
    </location>
</feature>
<feature type="chain" id="PRO_5036191675" evidence="3">
    <location>
        <begin position="23"/>
        <end position="315"/>
    </location>
</feature>
<keyword evidence="2" id="KW-0812">Transmembrane</keyword>
<dbReference type="EMBL" id="HBHQ01009086">
    <property type="protein sequence ID" value="CAD9814315.1"/>
    <property type="molecule type" value="Transcribed_RNA"/>
</dbReference>
<feature type="transmembrane region" description="Helical" evidence="2">
    <location>
        <begin position="275"/>
        <end position="295"/>
    </location>
</feature>
<evidence type="ECO:0000256" key="3">
    <source>
        <dbReference type="SAM" id="SignalP"/>
    </source>
</evidence>
<protein>
    <submittedName>
        <fullName evidence="5">Uncharacterized protein</fullName>
    </submittedName>
</protein>
<keyword evidence="3" id="KW-0732">Signal</keyword>
<reference evidence="5" key="1">
    <citation type="submission" date="2021-01" db="EMBL/GenBank/DDBJ databases">
        <authorList>
            <person name="Corre E."/>
            <person name="Pelletier E."/>
            <person name="Niang G."/>
            <person name="Scheremetjew M."/>
            <person name="Finn R."/>
            <person name="Kale V."/>
            <person name="Holt S."/>
            <person name="Cochrane G."/>
            <person name="Meng A."/>
            <person name="Brown T."/>
            <person name="Cohen L."/>
        </authorList>
    </citation>
    <scope>NUCLEOTIDE SEQUENCE</scope>
    <source>
        <strain evidence="5">CCMP2084</strain>
    </source>
</reference>
<keyword evidence="2" id="KW-1133">Transmembrane helix</keyword>
<accession>A0A6T7GVH7</accession>
<keyword evidence="2" id="KW-0472">Membrane</keyword>
<gene>
    <name evidence="4" type="ORF">ASEP1449_LOCUS6139</name>
    <name evidence="5" type="ORF">ASEP1449_LOCUS6140</name>
</gene>
<evidence type="ECO:0000313" key="5">
    <source>
        <dbReference type="EMBL" id="CAD9814315.1"/>
    </source>
</evidence>
<evidence type="ECO:0000256" key="1">
    <source>
        <dbReference type="SAM" id="MobiDB-lite"/>
    </source>
</evidence>
<feature type="compositionally biased region" description="Acidic residues" evidence="1">
    <location>
        <begin position="229"/>
        <end position="239"/>
    </location>
</feature>
<feature type="region of interest" description="Disordered" evidence="1">
    <location>
        <begin position="222"/>
        <end position="242"/>
    </location>
</feature>
<organism evidence="5">
    <name type="scientific">Attheya septentrionalis</name>
    <dbReference type="NCBI Taxonomy" id="420275"/>
    <lineage>
        <taxon>Eukaryota</taxon>
        <taxon>Sar</taxon>
        <taxon>Stramenopiles</taxon>
        <taxon>Ochrophyta</taxon>
        <taxon>Bacillariophyta</taxon>
        <taxon>Coscinodiscophyceae</taxon>
        <taxon>Chaetocerotophycidae</taxon>
        <taxon>Chaetocerotales</taxon>
        <taxon>Attheyaceae</taxon>
        <taxon>Attheya</taxon>
    </lineage>
</organism>
<evidence type="ECO:0000313" key="4">
    <source>
        <dbReference type="EMBL" id="CAD9814314.1"/>
    </source>
</evidence>
<evidence type="ECO:0000256" key="2">
    <source>
        <dbReference type="SAM" id="Phobius"/>
    </source>
</evidence>
<dbReference type="EMBL" id="HBHQ01009085">
    <property type="protein sequence ID" value="CAD9814314.1"/>
    <property type="molecule type" value="Transcribed_RNA"/>
</dbReference>
<dbReference type="AlphaFoldDB" id="A0A6T7GVH7"/>
<proteinExistence type="predicted"/>
<sequence>MTRSMLGAAAVLAAALVVGADAATTVAVMELGKGGVAHAIPSQSSRTTVSGVASFWNAMHTVIPKSNSGRRPAKAPRRQDSGMNLVPDLFSSPKGGLVVGILLNTEDADAMLTSMPTISKLLSSNDDSITGHFDLEGDQGMKLLNKASAKNVLHHDVASFGSALKTSSNSKNQLEAVALVLKDEAGAAEADAQVANLIKSLKEASDGKDTFVLHVVVQHQGSSRRQLEDQDQNENDDQGNDNGYSSGYYSAGYYNSDDVWVSTYRTIFQIQYFNVVLWTSIGLSVVLMYATYLMLYMPLMTDTLLFGESAKMVSE</sequence>
<name>A0A6T7GVH7_9STRA</name>